<dbReference type="GO" id="GO:0006082">
    <property type="term" value="P:organic acid metabolic process"/>
    <property type="evidence" value="ECO:0007669"/>
    <property type="project" value="UniProtKB-ARBA"/>
</dbReference>
<reference evidence="5" key="1">
    <citation type="journal article" date="2020" name="mSystems">
        <title>Genome- and Community-Level Interaction Insights into Carbon Utilization and Element Cycling Functions of Hydrothermarchaeota in Hydrothermal Sediment.</title>
        <authorList>
            <person name="Zhou Z."/>
            <person name="Liu Y."/>
            <person name="Xu W."/>
            <person name="Pan J."/>
            <person name="Luo Z.H."/>
            <person name="Li M."/>
        </authorList>
    </citation>
    <scope>NUCLEOTIDE SEQUENCE [LARGE SCALE GENOMIC DNA]</scope>
    <source>
        <strain evidence="5">SpSt-468</strain>
    </source>
</reference>
<dbReference type="Gene3D" id="3.40.50.920">
    <property type="match status" value="1"/>
</dbReference>
<dbReference type="InterPro" id="IPR050722">
    <property type="entry name" value="Pyruvate:ferred/Flavod_OxRd"/>
</dbReference>
<dbReference type="Gene3D" id="3.40.920.10">
    <property type="entry name" value="Pyruvate-ferredoxin oxidoreductase, PFOR, domain III"/>
    <property type="match status" value="1"/>
</dbReference>
<evidence type="ECO:0000313" key="5">
    <source>
        <dbReference type="EMBL" id="HFK21116.1"/>
    </source>
</evidence>
<dbReference type="SUPFAM" id="SSF53323">
    <property type="entry name" value="Pyruvate-ferredoxin oxidoreductase, PFOR, domain III"/>
    <property type="match status" value="1"/>
</dbReference>
<dbReference type="CDD" id="cd07034">
    <property type="entry name" value="TPP_PYR_PFOR_IOR-alpha_like"/>
    <property type="match status" value="1"/>
</dbReference>
<dbReference type="PANTHER" id="PTHR32154">
    <property type="entry name" value="PYRUVATE-FLAVODOXIN OXIDOREDUCTASE-RELATED"/>
    <property type="match status" value="1"/>
</dbReference>
<proteinExistence type="predicted"/>
<dbReference type="AlphaFoldDB" id="A0A7C3J478"/>
<name>A0A7C3J478_9CREN</name>
<sequence length="620" mass="67967">MDLNIIVGGPQGGGIETAGLLAIRACANQGLEVFAAREYHSNIKGKHSYSHIRTSDKEIGSIRYPVDALGVLDAESLATHFKELKKGGLLVHDTALASKSLLKIPSMEKEKVHRLRKDLEENKVGESVAQLDDWLSKKGIRVLSLPFSKLLVEADVATPLIDKTMNTAVIGALLHSMGIKQNALEGAVSHLFSNKKEVLEANLRAIQRVCALTRPLDGYIEGKADRANRYLVAGNDAVAIGKLLGGLRFQTYYPITPAADESFVLEQATEIYCPNGKLLGPPLVIQAEDEIAAVTMAIGGALTGARTATSTSGPGFSLMIEALGWAGNCEVPLVITMYQRGGPSTGLPTRNSQSDLMFAIHGGHGEFARIVLASGDHSEAAYDAIKCMNYAEEFQVPVIHLLDKGIANCLTTIKEIPMVTINQGTRYTRPESEYKRFKFTSSGISPRAFLGEALMWYTGDEHDEWGHISEDSINRIQMYRKRIEKSRLILSRVPEEDKAVLFGSENYDDLIITWGICKGAVVDALDSINEGDRKVAVLQVRMMEPFPSEIVRKFTGRASRLISVEGNYMGMLAELVEGKCKVDIPNRILKFTGRLISEDEVVHAYKRLKDEPRIILDGGE</sequence>
<dbReference type="PANTHER" id="PTHR32154:SF16">
    <property type="entry name" value="PYRUVATE FLAVODOXIN_FERREDOXIN OXIDOREDUCTASE DOMAIN PROTEIN"/>
    <property type="match status" value="1"/>
</dbReference>
<dbReference type="GO" id="GO:0044272">
    <property type="term" value="P:sulfur compound biosynthetic process"/>
    <property type="evidence" value="ECO:0007669"/>
    <property type="project" value="UniProtKB-ARBA"/>
</dbReference>
<organism evidence="5">
    <name type="scientific">Candidatus Methanomethylicus mesodigestus</name>
    <dbReference type="NCBI Taxonomy" id="1867258"/>
    <lineage>
        <taxon>Archaea</taxon>
        <taxon>Thermoproteota</taxon>
        <taxon>Methanosuratincolia</taxon>
        <taxon>Candidatus Methanomethylicales</taxon>
        <taxon>Candidatus Methanomethylicaceae</taxon>
        <taxon>Candidatus Methanomethylicus</taxon>
    </lineage>
</organism>
<feature type="domain" description="Pyruvate:ferredoxin oxidoreductase core" evidence="4">
    <location>
        <begin position="510"/>
        <end position="600"/>
    </location>
</feature>
<evidence type="ECO:0000259" key="2">
    <source>
        <dbReference type="Pfam" id="PF01558"/>
    </source>
</evidence>
<dbReference type="Pfam" id="PF17147">
    <property type="entry name" value="PFOR_II"/>
    <property type="match status" value="1"/>
</dbReference>
<feature type="domain" description="Pyruvate flavodoxin/ferredoxin oxidoreductase pyrimidine binding" evidence="3">
    <location>
        <begin position="242"/>
        <end position="480"/>
    </location>
</feature>
<dbReference type="NCBIfam" id="TIGR03710">
    <property type="entry name" value="OAFO_sf"/>
    <property type="match status" value="1"/>
</dbReference>
<dbReference type="InterPro" id="IPR009014">
    <property type="entry name" value="Transketo_C/PFOR_II"/>
</dbReference>
<dbReference type="EMBL" id="DSTX01000013">
    <property type="protein sequence ID" value="HFK21116.1"/>
    <property type="molecule type" value="Genomic_DNA"/>
</dbReference>
<dbReference type="InterPro" id="IPR029061">
    <property type="entry name" value="THDP-binding"/>
</dbReference>
<comment type="caution">
    <text evidence="5">The sequence shown here is derived from an EMBL/GenBank/DDBJ whole genome shotgun (WGS) entry which is preliminary data.</text>
</comment>
<dbReference type="InterPro" id="IPR002869">
    <property type="entry name" value="Pyrv_flavodox_OxRed_cen"/>
</dbReference>
<evidence type="ECO:0000259" key="4">
    <source>
        <dbReference type="Pfam" id="PF17147"/>
    </source>
</evidence>
<dbReference type="InterPro" id="IPR002880">
    <property type="entry name" value="Pyrv_Fd/Flavodoxin_OxRdtase_N"/>
</dbReference>
<evidence type="ECO:0000259" key="3">
    <source>
        <dbReference type="Pfam" id="PF01855"/>
    </source>
</evidence>
<dbReference type="GO" id="GO:0006979">
    <property type="term" value="P:response to oxidative stress"/>
    <property type="evidence" value="ECO:0007669"/>
    <property type="project" value="TreeGrafter"/>
</dbReference>
<dbReference type="InterPro" id="IPR022367">
    <property type="entry name" value="2-oxoacid/accept_OxRdtase_asu"/>
</dbReference>
<feature type="domain" description="Pyruvate/ketoisovalerate oxidoreductase catalytic" evidence="2">
    <location>
        <begin position="12"/>
        <end position="208"/>
    </location>
</feature>
<keyword evidence="1" id="KW-0560">Oxidoreductase</keyword>
<dbReference type="SUPFAM" id="SSF52922">
    <property type="entry name" value="TK C-terminal domain-like"/>
    <property type="match status" value="1"/>
</dbReference>
<dbReference type="Gene3D" id="3.40.50.970">
    <property type="match status" value="1"/>
</dbReference>
<accession>A0A7C3J478</accession>
<dbReference type="InterPro" id="IPR019752">
    <property type="entry name" value="Pyrv/ketoisovalerate_OxRed_cat"/>
</dbReference>
<gene>
    <name evidence="5" type="ORF">ENS19_07580</name>
</gene>
<dbReference type="GO" id="GO:0016903">
    <property type="term" value="F:oxidoreductase activity, acting on the aldehyde or oxo group of donors"/>
    <property type="evidence" value="ECO:0007669"/>
    <property type="project" value="InterPro"/>
</dbReference>
<dbReference type="InterPro" id="IPR033412">
    <property type="entry name" value="PFOR_II"/>
</dbReference>
<dbReference type="FunFam" id="3.40.50.970:FF:000022">
    <property type="entry name" value="2-oxoglutarate ferredoxin oxidoreductase alpha subunit"/>
    <property type="match status" value="1"/>
</dbReference>
<dbReference type="Pfam" id="PF01558">
    <property type="entry name" value="POR"/>
    <property type="match status" value="1"/>
</dbReference>
<evidence type="ECO:0000256" key="1">
    <source>
        <dbReference type="ARBA" id="ARBA00023002"/>
    </source>
</evidence>
<dbReference type="SUPFAM" id="SSF52518">
    <property type="entry name" value="Thiamin diphosphate-binding fold (THDP-binding)"/>
    <property type="match status" value="1"/>
</dbReference>
<protein>
    <submittedName>
        <fullName evidence="5">2-oxoacid:acceptor oxidoreductase subunit alpha</fullName>
    </submittedName>
</protein>
<dbReference type="Pfam" id="PF01855">
    <property type="entry name" value="POR_N"/>
    <property type="match status" value="1"/>
</dbReference>